<keyword evidence="6 11" id="KW-0479">Metal-binding</keyword>
<dbReference type="EC" id="3.5.4.33" evidence="11"/>
<dbReference type="InterPro" id="IPR058535">
    <property type="entry name" value="MafB19-deam"/>
</dbReference>
<dbReference type="GO" id="GO:0052717">
    <property type="term" value="F:tRNA-specific adenosine-34 deaminase activity"/>
    <property type="evidence" value="ECO:0007669"/>
    <property type="project" value="UniProtKB-UniRule"/>
</dbReference>
<evidence type="ECO:0000256" key="1">
    <source>
        <dbReference type="ARBA" id="ARBA00006284"/>
    </source>
</evidence>
<proteinExistence type="inferred from homology"/>
<dbReference type="InterPro" id="IPR002125">
    <property type="entry name" value="CMP_dCMP_dom"/>
</dbReference>
<organism evidence="13 14">
    <name type="scientific">Collinsella intestinalis</name>
    <dbReference type="NCBI Taxonomy" id="147207"/>
    <lineage>
        <taxon>Bacteria</taxon>
        <taxon>Bacillati</taxon>
        <taxon>Actinomycetota</taxon>
        <taxon>Coriobacteriia</taxon>
        <taxon>Coriobacteriales</taxon>
        <taxon>Coriobacteriaceae</taxon>
        <taxon>Collinsella</taxon>
    </lineage>
</organism>
<feature type="domain" description="CMP/dCMP-type deaminase" evidence="12">
    <location>
        <begin position="15"/>
        <end position="142"/>
    </location>
</feature>
<comment type="similarity">
    <text evidence="2">Belongs to the cytidine and deoxycytidylate deaminase family. ADAT2 subfamily.</text>
</comment>
<dbReference type="PANTHER" id="PTHR21599">
    <property type="entry name" value="GLYCERATE KINASE"/>
    <property type="match status" value="1"/>
</dbReference>
<keyword evidence="7 13" id="KW-0418">Kinase</keyword>
<evidence type="ECO:0000313" key="13">
    <source>
        <dbReference type="EMBL" id="RHD55329.1"/>
    </source>
</evidence>
<sequence>MKPADEMPRPAVSREDDERFMREALAEARAAAEVGEVPIGAVVVHKGTIIARAHNRRELDEDPSAHAEFLAMMQAARTLGRWRLSGCTVYVTLEPCLMCSGLMVNARIDRCVYGATDPKGGALGTLYDVSADPRLNHAFPVASGILEDECAAELRSFFRRLRGAHREEGAEVPHDVSRLEALEGALGGDCGKTPTPTPMKASAAVCRPPMRSHRLAAPARKGGMRGPLNVVLAIDSFKGCATSSQVEMWLAEGMRRGGDDVRVAEIPVADGGEGTVEALRRPLGGEVRSMSVPAPVAGHVDASYLLFDDAQGRSAVIEMAQAAGIGLSPRSHEAACAATTRGVGELIADAVSRGAETVYVGLGGSATVDGGVGMLQALGARVLDASGGQVVHGLDGVRDIDAIDLAPARAALAGVRLVALSDVKSPLVGPRGAVRMFGPQKGLGVGLSETERDKVLAACDGWMAAYGARLTAARDALDGSAEQVGRPGARPKSLLGVPGSGAAGGLGAALLALGAELMPGIEAVLGMAGFDDAVRSADLVVTGEGAVDAQTAQGKVPVGVARRAKRLRPDVPVIAVCGSREDELEAVYAAGVDAVLPVGAAPQALDEALDPDCARRNLRMAGETVYRLATMT</sequence>
<dbReference type="GO" id="GO:0002100">
    <property type="term" value="P:tRNA wobble adenosine to inosine editing"/>
    <property type="evidence" value="ECO:0007669"/>
    <property type="project" value="UniProtKB-UniRule"/>
</dbReference>
<gene>
    <name evidence="11" type="primary">tadA</name>
    <name evidence="13" type="ORF">DW787_06410</name>
</gene>
<evidence type="ECO:0000256" key="6">
    <source>
        <dbReference type="ARBA" id="ARBA00022723"/>
    </source>
</evidence>
<dbReference type="Pfam" id="PF14437">
    <property type="entry name" value="MafB19-deam"/>
    <property type="match status" value="1"/>
</dbReference>
<evidence type="ECO:0000256" key="3">
    <source>
        <dbReference type="ARBA" id="ARBA00011738"/>
    </source>
</evidence>
<dbReference type="FunFam" id="3.40.140.10:FF:000005">
    <property type="entry name" value="tRNA-specific adenosine deaminase"/>
    <property type="match status" value="1"/>
</dbReference>
<dbReference type="NCBIfam" id="NF008113">
    <property type="entry name" value="PRK10860.1"/>
    <property type="match status" value="1"/>
</dbReference>
<feature type="binding site" evidence="11">
    <location>
        <position position="66"/>
    </location>
    <ligand>
        <name>Zn(2+)</name>
        <dbReference type="ChEBI" id="CHEBI:29105"/>
        <note>catalytic</note>
    </ligand>
</feature>
<evidence type="ECO:0000256" key="5">
    <source>
        <dbReference type="ARBA" id="ARBA00022694"/>
    </source>
</evidence>
<dbReference type="GO" id="GO:0008270">
    <property type="term" value="F:zinc ion binding"/>
    <property type="evidence" value="ECO:0007669"/>
    <property type="project" value="UniProtKB-UniRule"/>
</dbReference>
<dbReference type="EMBL" id="QSJI01000005">
    <property type="protein sequence ID" value="RHD55329.1"/>
    <property type="molecule type" value="Genomic_DNA"/>
</dbReference>
<comment type="similarity">
    <text evidence="1">Belongs to the glycerate kinase type-1 family.</text>
</comment>
<evidence type="ECO:0000259" key="12">
    <source>
        <dbReference type="PROSITE" id="PS51747"/>
    </source>
</evidence>
<comment type="function">
    <text evidence="11">Catalyzes the deamination of adenosine to inosine at the wobble position 34 of tRNA(Arg2).</text>
</comment>
<protein>
    <recommendedName>
        <fullName evidence="11">tRNA-specific adenosine deaminase</fullName>
        <ecNumber evidence="11">3.5.4.33</ecNumber>
    </recommendedName>
</protein>
<name>A0A414FVZ9_9ACTN</name>
<comment type="cofactor">
    <cofactor evidence="11">
        <name>Zn(2+)</name>
        <dbReference type="ChEBI" id="CHEBI:29105"/>
    </cofactor>
    <text evidence="11">Binds 1 zinc ion per subunit.</text>
</comment>
<dbReference type="Gene3D" id="3.40.50.10350">
    <property type="entry name" value="Glycerate kinase, domain 1"/>
    <property type="match status" value="1"/>
</dbReference>
<evidence type="ECO:0000256" key="8">
    <source>
        <dbReference type="ARBA" id="ARBA00022801"/>
    </source>
</evidence>
<accession>A0A414FVZ9</accession>
<dbReference type="SUPFAM" id="SSF53927">
    <property type="entry name" value="Cytidine deaminase-like"/>
    <property type="match status" value="1"/>
</dbReference>
<dbReference type="NCBIfam" id="TIGR00045">
    <property type="entry name" value="glycerate kinase"/>
    <property type="match status" value="1"/>
</dbReference>
<comment type="subunit">
    <text evidence="3 11">Homodimer.</text>
</comment>
<dbReference type="InterPro" id="IPR028883">
    <property type="entry name" value="tRNA_aden_deaminase"/>
</dbReference>
<dbReference type="AlphaFoldDB" id="A0A414FVZ9"/>
<dbReference type="InterPro" id="IPR004381">
    <property type="entry name" value="Glycerate_kinase"/>
</dbReference>
<dbReference type="CDD" id="cd01285">
    <property type="entry name" value="nucleoside_deaminase"/>
    <property type="match status" value="1"/>
</dbReference>
<dbReference type="Proteomes" id="UP000286050">
    <property type="component" value="Unassembled WGS sequence"/>
</dbReference>
<feature type="binding site" evidence="11">
    <location>
        <position position="96"/>
    </location>
    <ligand>
        <name>Zn(2+)</name>
        <dbReference type="ChEBI" id="CHEBI:29105"/>
        <note>catalytic</note>
    </ligand>
</feature>
<dbReference type="InterPro" id="IPR036129">
    <property type="entry name" value="Glycerate_kinase_sf"/>
</dbReference>
<comment type="catalytic activity">
    <reaction evidence="10 11">
        <text>adenosine(34) in tRNA + H2O + H(+) = inosine(34) in tRNA + NH4(+)</text>
        <dbReference type="Rhea" id="RHEA:43168"/>
        <dbReference type="Rhea" id="RHEA-COMP:10373"/>
        <dbReference type="Rhea" id="RHEA-COMP:10374"/>
        <dbReference type="ChEBI" id="CHEBI:15377"/>
        <dbReference type="ChEBI" id="CHEBI:15378"/>
        <dbReference type="ChEBI" id="CHEBI:28938"/>
        <dbReference type="ChEBI" id="CHEBI:74411"/>
        <dbReference type="ChEBI" id="CHEBI:82852"/>
        <dbReference type="EC" id="3.5.4.33"/>
    </reaction>
</comment>
<evidence type="ECO:0000256" key="4">
    <source>
        <dbReference type="ARBA" id="ARBA00022679"/>
    </source>
</evidence>
<dbReference type="HAMAP" id="MF_00972">
    <property type="entry name" value="tRNA_aden_deaminase"/>
    <property type="match status" value="1"/>
</dbReference>
<dbReference type="PROSITE" id="PS00903">
    <property type="entry name" value="CYT_DCMP_DEAMINASES_1"/>
    <property type="match status" value="1"/>
</dbReference>
<dbReference type="GO" id="GO:0008887">
    <property type="term" value="F:glycerate kinase activity"/>
    <property type="evidence" value="ECO:0007669"/>
    <property type="project" value="InterPro"/>
</dbReference>
<evidence type="ECO:0000256" key="10">
    <source>
        <dbReference type="ARBA" id="ARBA00048045"/>
    </source>
</evidence>
<keyword evidence="9 11" id="KW-0862">Zinc</keyword>
<comment type="caution">
    <text evidence="13">The sequence shown here is derived from an EMBL/GenBank/DDBJ whole genome shotgun (WGS) entry which is preliminary data.</text>
</comment>
<dbReference type="Pfam" id="PF02595">
    <property type="entry name" value="Gly_kinase"/>
    <property type="match status" value="1"/>
</dbReference>
<dbReference type="InterPro" id="IPR018197">
    <property type="entry name" value="Glycerate_kinase_RE-like"/>
</dbReference>
<feature type="active site" description="Proton donor" evidence="11">
    <location>
        <position position="68"/>
    </location>
</feature>
<dbReference type="Gene3D" id="3.90.1510.10">
    <property type="entry name" value="Glycerate kinase, domain 2"/>
    <property type="match status" value="1"/>
</dbReference>
<dbReference type="InterPro" id="IPR016193">
    <property type="entry name" value="Cytidine_deaminase-like"/>
</dbReference>
<dbReference type="SUPFAM" id="SSF110738">
    <property type="entry name" value="Glycerate kinase I"/>
    <property type="match status" value="1"/>
</dbReference>
<feature type="binding site" evidence="11">
    <location>
        <position position="99"/>
    </location>
    <ligand>
        <name>Zn(2+)</name>
        <dbReference type="ChEBI" id="CHEBI:29105"/>
        <note>catalytic</note>
    </ligand>
</feature>
<evidence type="ECO:0000256" key="11">
    <source>
        <dbReference type="HAMAP-Rule" id="MF_00972"/>
    </source>
</evidence>
<dbReference type="RefSeq" id="WP_118272131.1">
    <property type="nucleotide sequence ID" value="NZ_QSJI01000005.1"/>
</dbReference>
<dbReference type="PROSITE" id="PS51747">
    <property type="entry name" value="CYT_DCMP_DEAMINASES_2"/>
    <property type="match status" value="1"/>
</dbReference>
<evidence type="ECO:0000256" key="7">
    <source>
        <dbReference type="ARBA" id="ARBA00022777"/>
    </source>
</evidence>
<keyword evidence="5 11" id="KW-0819">tRNA processing</keyword>
<evidence type="ECO:0000256" key="2">
    <source>
        <dbReference type="ARBA" id="ARBA00010669"/>
    </source>
</evidence>
<dbReference type="Gene3D" id="3.40.140.10">
    <property type="entry name" value="Cytidine Deaminase, domain 2"/>
    <property type="match status" value="1"/>
</dbReference>
<dbReference type="GO" id="GO:0031388">
    <property type="term" value="P:organic acid phosphorylation"/>
    <property type="evidence" value="ECO:0007669"/>
    <property type="project" value="InterPro"/>
</dbReference>
<dbReference type="InterPro" id="IPR018193">
    <property type="entry name" value="Glyc_kinase_flavodox-like_fold"/>
</dbReference>
<keyword evidence="8 11" id="KW-0378">Hydrolase</keyword>
<evidence type="ECO:0000256" key="9">
    <source>
        <dbReference type="ARBA" id="ARBA00022833"/>
    </source>
</evidence>
<dbReference type="InterPro" id="IPR016192">
    <property type="entry name" value="APOBEC/CMP_deaminase_Zn-bd"/>
</dbReference>
<dbReference type="PANTHER" id="PTHR21599:SF0">
    <property type="entry name" value="GLYCERATE KINASE"/>
    <property type="match status" value="1"/>
</dbReference>
<evidence type="ECO:0000313" key="14">
    <source>
        <dbReference type="Proteomes" id="UP000286050"/>
    </source>
</evidence>
<keyword evidence="4 13" id="KW-0808">Transferase</keyword>
<reference evidence="13 14" key="1">
    <citation type="submission" date="2018-08" db="EMBL/GenBank/DDBJ databases">
        <title>A genome reference for cultivated species of the human gut microbiota.</title>
        <authorList>
            <person name="Zou Y."/>
            <person name="Xue W."/>
            <person name="Luo G."/>
        </authorList>
    </citation>
    <scope>NUCLEOTIDE SEQUENCE [LARGE SCALE GENOMIC DNA]</scope>
    <source>
        <strain evidence="13 14">AM30-5LB</strain>
    </source>
</reference>